<accession>A0A4R5TXE0</accession>
<organism evidence="1 2">
    <name type="scientific">Arthrobacter crusticola</name>
    <dbReference type="NCBI Taxonomy" id="2547960"/>
    <lineage>
        <taxon>Bacteria</taxon>
        <taxon>Bacillati</taxon>
        <taxon>Actinomycetota</taxon>
        <taxon>Actinomycetes</taxon>
        <taxon>Micrococcales</taxon>
        <taxon>Micrococcaceae</taxon>
        <taxon>Arthrobacter</taxon>
    </lineage>
</organism>
<protein>
    <submittedName>
        <fullName evidence="1">Metal-dependent hydrolase</fullName>
    </submittedName>
</protein>
<dbReference type="Proteomes" id="UP000295411">
    <property type="component" value="Unassembled WGS sequence"/>
</dbReference>
<name>A0A4R5TXE0_9MICC</name>
<sequence length="289" mass="30197">MSLPSSDTAVSYPAGALTSESTVLHVEERADGSVAVLLDATACHPVDAAWPDQGADRAVLEVGGSSLPITDCVVGATDGKELFLGGDIPVRKGTEGWAFVVAHLIQGPPPAEGERAVVRVDGAHRQALSAGHTGCHLASLALNQALADRWKKEIPADALGTANFDAVAIETSTITEYGSVDVYRLGRSLRRKGFIIEGFDPASAETALNQTLSGWVASGGAIRIARDGERLTDRRYWECDLPEGSVHIPCGGTHPESLAGLSSVRASLALEEVDGTPVLTMTTSVLPRP</sequence>
<dbReference type="GO" id="GO:0016787">
    <property type="term" value="F:hydrolase activity"/>
    <property type="evidence" value="ECO:0007669"/>
    <property type="project" value="UniProtKB-KW"/>
</dbReference>
<dbReference type="RefSeq" id="WP_133404040.1">
    <property type="nucleotide sequence ID" value="NZ_SMTK01000003.1"/>
</dbReference>
<dbReference type="SUPFAM" id="SSF55186">
    <property type="entry name" value="ThrRS/AlaRS common domain"/>
    <property type="match status" value="1"/>
</dbReference>
<dbReference type="OrthoDB" id="6396444at2"/>
<dbReference type="InterPro" id="IPR018163">
    <property type="entry name" value="Thr/Ala-tRNA-synth_IIc_edit"/>
</dbReference>
<evidence type="ECO:0000313" key="2">
    <source>
        <dbReference type="Proteomes" id="UP000295411"/>
    </source>
</evidence>
<evidence type="ECO:0000313" key="1">
    <source>
        <dbReference type="EMBL" id="TDK25810.1"/>
    </source>
</evidence>
<gene>
    <name evidence="1" type="ORF">E2F48_11330</name>
</gene>
<dbReference type="GO" id="GO:0000166">
    <property type="term" value="F:nucleotide binding"/>
    <property type="evidence" value="ECO:0007669"/>
    <property type="project" value="InterPro"/>
</dbReference>
<dbReference type="AlphaFoldDB" id="A0A4R5TXE0"/>
<keyword evidence="2" id="KW-1185">Reference proteome</keyword>
<keyword evidence="1" id="KW-0378">Hydrolase</keyword>
<dbReference type="Gene3D" id="3.30.980.10">
    <property type="entry name" value="Threonyl-trna Synthetase, Chain A, domain 2"/>
    <property type="match status" value="1"/>
</dbReference>
<dbReference type="EMBL" id="SMTK01000003">
    <property type="protein sequence ID" value="TDK25810.1"/>
    <property type="molecule type" value="Genomic_DNA"/>
</dbReference>
<reference evidence="1 2" key="1">
    <citation type="submission" date="2019-03" db="EMBL/GenBank/DDBJ databases">
        <title>Arthrobacter sp. nov., an bacterium isolated from biocrust in Mu Us Desert.</title>
        <authorList>
            <person name="Lixiong L."/>
        </authorList>
    </citation>
    <scope>NUCLEOTIDE SEQUENCE [LARGE SCALE GENOMIC DNA]</scope>
    <source>
        <strain evidence="1 2">SLN-3</strain>
    </source>
</reference>
<proteinExistence type="predicted"/>
<comment type="caution">
    <text evidence="1">The sequence shown here is derived from an EMBL/GenBank/DDBJ whole genome shotgun (WGS) entry which is preliminary data.</text>
</comment>